<dbReference type="PANTHER" id="PTHR46704">
    <property type="entry name" value="CXC DOMAIN-CONTAINING PROTEIN-RELATED"/>
    <property type="match status" value="1"/>
</dbReference>
<feature type="non-terminal residue" evidence="1">
    <location>
        <position position="1"/>
    </location>
</feature>
<accession>A0ABY7FAC2</accession>
<dbReference type="PANTHER" id="PTHR46704:SF1">
    <property type="entry name" value="TELOMERE LENGTH REGULATION PROTEIN TEL2 HOMOLOG"/>
    <property type="match status" value="1"/>
</dbReference>
<gene>
    <name evidence="1" type="ORF">MAR_000883</name>
</gene>
<evidence type="ECO:0000313" key="2">
    <source>
        <dbReference type="Proteomes" id="UP001164746"/>
    </source>
</evidence>
<dbReference type="Proteomes" id="UP001164746">
    <property type="component" value="Chromosome 11"/>
</dbReference>
<dbReference type="EMBL" id="CP111022">
    <property type="protein sequence ID" value="WAR19045.1"/>
    <property type="molecule type" value="Genomic_DNA"/>
</dbReference>
<name>A0ABY7FAC2_MYAAR</name>
<reference evidence="1" key="1">
    <citation type="submission" date="2022-11" db="EMBL/GenBank/DDBJ databases">
        <title>Centuries of genome instability and evolution in soft-shell clam transmissible cancer (bioRxiv).</title>
        <authorList>
            <person name="Hart S.F.M."/>
            <person name="Yonemitsu M.A."/>
            <person name="Giersch R.M."/>
            <person name="Beal B.F."/>
            <person name="Arriagada G."/>
            <person name="Davis B.W."/>
            <person name="Ostrander E.A."/>
            <person name="Goff S.P."/>
            <person name="Metzger M.J."/>
        </authorList>
    </citation>
    <scope>NUCLEOTIDE SEQUENCE</scope>
    <source>
        <strain evidence="1">MELC-2E11</strain>
        <tissue evidence="1">Siphon/mantle</tissue>
    </source>
</reference>
<protein>
    <submittedName>
        <fullName evidence="1">Uncharacterized protein</fullName>
    </submittedName>
</protein>
<proteinExistence type="predicted"/>
<sequence>IRAAEHSQVVVIGEDTDLLVLLCFYANSDANNIVSHLILKLHLKTIHVLGEEVRKLLVFIHAFTGCDTTSRLYGIGKGATLKKTVSDEKIRNHASIFLKDSLHDEIELAGIAVITSVYGGTQCQGLDLLRYCKFVHKVQTKKSAVLVQSLPPTSTIRAAEHSQVVVIGEDTDLLVLLCFYANSDANNIVSHLILKLHLKTIHVLGEEVRKLLVFIHAFTGCDTTSRLYGIGKGATLKKTVSDEKIRNHASIFLKDSLHDEIELAGIAVITSVYGGTQCQGLDLLRYCKFVHKVQTKKSAVLVQSLPPTSSAAKSSHDKLGQPHIIDWAILT</sequence>
<organism evidence="1 2">
    <name type="scientific">Mya arenaria</name>
    <name type="common">Soft-shell clam</name>
    <dbReference type="NCBI Taxonomy" id="6604"/>
    <lineage>
        <taxon>Eukaryota</taxon>
        <taxon>Metazoa</taxon>
        <taxon>Spiralia</taxon>
        <taxon>Lophotrochozoa</taxon>
        <taxon>Mollusca</taxon>
        <taxon>Bivalvia</taxon>
        <taxon>Autobranchia</taxon>
        <taxon>Heteroconchia</taxon>
        <taxon>Euheterodonta</taxon>
        <taxon>Imparidentia</taxon>
        <taxon>Neoheterodontei</taxon>
        <taxon>Myida</taxon>
        <taxon>Myoidea</taxon>
        <taxon>Myidae</taxon>
        <taxon>Mya</taxon>
    </lineage>
</organism>
<evidence type="ECO:0000313" key="1">
    <source>
        <dbReference type="EMBL" id="WAR19045.1"/>
    </source>
</evidence>
<keyword evidence="2" id="KW-1185">Reference proteome</keyword>